<accession>A0ACC2S280</accession>
<dbReference type="EMBL" id="QTSX02005943">
    <property type="protein sequence ID" value="KAJ9056397.1"/>
    <property type="molecule type" value="Genomic_DNA"/>
</dbReference>
<comment type="caution">
    <text evidence="1">The sequence shown here is derived from an EMBL/GenBank/DDBJ whole genome shotgun (WGS) entry which is preliminary data.</text>
</comment>
<evidence type="ECO:0000313" key="2">
    <source>
        <dbReference type="Proteomes" id="UP001165960"/>
    </source>
</evidence>
<dbReference type="Proteomes" id="UP001165960">
    <property type="component" value="Unassembled WGS sequence"/>
</dbReference>
<proteinExistence type="predicted"/>
<sequence length="135" mass="16032">MTVHTYHQLIQFITNKRRDDAISVKNLETAKYLAIDDQVKYANDESLFLLHEDTNQVEERITIYAPKSHLKVLKDQEVWLSDVTFASCPKIFNQLWVIHVELEERVVPLIYCLMIGTKQENYVRTLKIIKKEIRR</sequence>
<reference evidence="1" key="1">
    <citation type="submission" date="2022-04" db="EMBL/GenBank/DDBJ databases">
        <title>Genome of the entomopathogenic fungus Entomophthora muscae.</title>
        <authorList>
            <person name="Elya C."/>
            <person name="Lovett B.R."/>
            <person name="Lee E."/>
            <person name="Macias A.M."/>
            <person name="Hajek A.E."/>
            <person name="De Bivort B.L."/>
            <person name="Kasson M.T."/>
            <person name="De Fine Licht H.H."/>
            <person name="Stajich J.E."/>
        </authorList>
    </citation>
    <scope>NUCLEOTIDE SEQUENCE</scope>
    <source>
        <strain evidence="1">Berkeley</strain>
    </source>
</reference>
<evidence type="ECO:0000313" key="1">
    <source>
        <dbReference type="EMBL" id="KAJ9056397.1"/>
    </source>
</evidence>
<name>A0ACC2S280_9FUNG</name>
<gene>
    <name evidence="1" type="ORF">DSO57_1033445</name>
</gene>
<keyword evidence="2" id="KW-1185">Reference proteome</keyword>
<organism evidence="1 2">
    <name type="scientific">Entomophthora muscae</name>
    <dbReference type="NCBI Taxonomy" id="34485"/>
    <lineage>
        <taxon>Eukaryota</taxon>
        <taxon>Fungi</taxon>
        <taxon>Fungi incertae sedis</taxon>
        <taxon>Zoopagomycota</taxon>
        <taxon>Entomophthoromycotina</taxon>
        <taxon>Entomophthoromycetes</taxon>
        <taxon>Entomophthorales</taxon>
        <taxon>Entomophthoraceae</taxon>
        <taxon>Entomophthora</taxon>
    </lineage>
</organism>
<protein>
    <submittedName>
        <fullName evidence="1">Uncharacterized protein</fullName>
    </submittedName>
</protein>